<feature type="region of interest" description="Disordered" evidence="6">
    <location>
        <begin position="89"/>
        <end position="121"/>
    </location>
</feature>
<accession>A0A3P8G9S7</accession>
<feature type="compositionally biased region" description="Low complexity" evidence="6">
    <location>
        <begin position="169"/>
        <end position="180"/>
    </location>
</feature>
<comment type="similarity">
    <text evidence="2">Belongs to the ODR-4 family.</text>
</comment>
<dbReference type="GO" id="GO:0016020">
    <property type="term" value="C:membrane"/>
    <property type="evidence" value="ECO:0007669"/>
    <property type="project" value="UniProtKB-SubCell"/>
</dbReference>
<dbReference type="GO" id="GO:0012505">
    <property type="term" value="C:endomembrane system"/>
    <property type="evidence" value="ECO:0007669"/>
    <property type="project" value="TreeGrafter"/>
</dbReference>
<organism evidence="7 8">
    <name type="scientific">Echinostoma caproni</name>
    <dbReference type="NCBI Taxonomy" id="27848"/>
    <lineage>
        <taxon>Eukaryota</taxon>
        <taxon>Metazoa</taxon>
        <taxon>Spiralia</taxon>
        <taxon>Lophotrochozoa</taxon>
        <taxon>Platyhelminthes</taxon>
        <taxon>Trematoda</taxon>
        <taxon>Digenea</taxon>
        <taxon>Plagiorchiida</taxon>
        <taxon>Echinostomata</taxon>
        <taxon>Echinostomatoidea</taxon>
        <taxon>Echinostomatidae</taxon>
        <taxon>Echinostoma</taxon>
    </lineage>
</organism>
<evidence type="ECO:0000256" key="6">
    <source>
        <dbReference type="SAM" id="MobiDB-lite"/>
    </source>
</evidence>
<proteinExistence type="inferred from homology"/>
<evidence type="ECO:0000256" key="3">
    <source>
        <dbReference type="ARBA" id="ARBA00022692"/>
    </source>
</evidence>
<keyword evidence="3" id="KW-0812">Transmembrane</keyword>
<keyword evidence="4" id="KW-1133">Transmembrane helix</keyword>
<evidence type="ECO:0000256" key="1">
    <source>
        <dbReference type="ARBA" id="ARBA00004370"/>
    </source>
</evidence>
<reference evidence="7 8" key="1">
    <citation type="submission" date="2018-11" db="EMBL/GenBank/DDBJ databases">
        <authorList>
            <consortium name="Pathogen Informatics"/>
        </authorList>
    </citation>
    <scope>NUCLEOTIDE SEQUENCE [LARGE SCALE GENOMIC DNA]</scope>
    <source>
        <strain evidence="7 8">Egypt</strain>
    </source>
</reference>
<keyword evidence="8" id="KW-1185">Reference proteome</keyword>
<comment type="subcellular location">
    <subcellularLocation>
        <location evidence="1">Membrane</location>
    </subcellularLocation>
</comment>
<evidence type="ECO:0000256" key="4">
    <source>
        <dbReference type="ARBA" id="ARBA00022989"/>
    </source>
</evidence>
<dbReference type="PANTHER" id="PTHR33966:SF1">
    <property type="entry name" value="PROTEIN ODR-4 HOMOLOG"/>
    <property type="match status" value="1"/>
</dbReference>
<dbReference type="OrthoDB" id="21458at2759"/>
<evidence type="ECO:0000313" key="7">
    <source>
        <dbReference type="EMBL" id="VDP74900.1"/>
    </source>
</evidence>
<dbReference type="AlphaFoldDB" id="A0A3P8G9S7"/>
<dbReference type="InterPro" id="IPR029454">
    <property type="entry name" value="ODR-4-like"/>
</dbReference>
<dbReference type="EMBL" id="UZAN01042069">
    <property type="protein sequence ID" value="VDP74900.1"/>
    <property type="molecule type" value="Genomic_DNA"/>
</dbReference>
<dbReference type="Pfam" id="PF14778">
    <property type="entry name" value="ODR4-like"/>
    <property type="match status" value="1"/>
</dbReference>
<feature type="compositionally biased region" description="Basic residues" evidence="6">
    <location>
        <begin position="97"/>
        <end position="107"/>
    </location>
</feature>
<protein>
    <submittedName>
        <fullName evidence="7">Uncharacterized protein</fullName>
    </submittedName>
</protein>
<evidence type="ECO:0000256" key="5">
    <source>
        <dbReference type="ARBA" id="ARBA00023136"/>
    </source>
</evidence>
<dbReference type="GO" id="GO:0008104">
    <property type="term" value="P:intracellular protein localization"/>
    <property type="evidence" value="ECO:0007669"/>
    <property type="project" value="TreeGrafter"/>
</dbReference>
<evidence type="ECO:0000256" key="2">
    <source>
        <dbReference type="ARBA" id="ARBA00010131"/>
    </source>
</evidence>
<dbReference type="Proteomes" id="UP000272942">
    <property type="component" value="Unassembled WGS sequence"/>
</dbReference>
<evidence type="ECO:0000313" key="8">
    <source>
        <dbReference type="Proteomes" id="UP000272942"/>
    </source>
</evidence>
<dbReference type="PANTHER" id="PTHR33966">
    <property type="entry name" value="PROTEIN ODR-4 HOMOLOG"/>
    <property type="match status" value="1"/>
</dbReference>
<gene>
    <name evidence="7" type="ORF">ECPE_LOCUS5224</name>
</gene>
<name>A0A3P8G9S7_9TREM</name>
<feature type="region of interest" description="Disordered" evidence="6">
    <location>
        <begin position="169"/>
        <end position="195"/>
    </location>
</feature>
<sequence length="441" mass="48476">MTSLWKSFKTSISLCLETSLPSDRKKEKILKQLQVLHFFTLAMFTPFDFQLAVEPYLSALLKDTQLLINGDYRDPEQRVIVEELDSLTPTRTGVGKSSKKSSRLSRRRANETSNIDLSDSEVRESNTYLEKAKHKRPGALNEMETDKGLWADVELTIFGPQFPRWQRASSSSSLESGASSDTGFNGGSEYADSAASDSAPANRLVLNGNIPGIAFLPHNTTAQTLLQALRKDLVQSIWARLQLLTEELHITSAELEVPRMLLPQRVLIRLPACPFLPLSDYKFLSETAEDVVARLHYFCVPIGVKGDGDTGDSGVDSPSSSVESCLGYGGIADMDMASLGKSDSNSGSGNNNRPQIFPLNERIDASCLDTSLEKSPEGSADDEISEAELMETVHQGTGASVLRNALHFTISLSLCLHLGIWFVPKESNYPGAKKRTQLFCY</sequence>
<keyword evidence="5" id="KW-0472">Membrane</keyword>